<dbReference type="Proteomes" id="UP000184267">
    <property type="component" value="Unassembled WGS sequence"/>
</dbReference>
<protein>
    <submittedName>
        <fullName evidence="1">Uncharacterized protein</fullName>
    </submittedName>
</protein>
<organism evidence="1 2">
    <name type="scientific">Trametes pubescens</name>
    <name type="common">White-rot fungus</name>
    <dbReference type="NCBI Taxonomy" id="154538"/>
    <lineage>
        <taxon>Eukaryota</taxon>
        <taxon>Fungi</taxon>
        <taxon>Dikarya</taxon>
        <taxon>Basidiomycota</taxon>
        <taxon>Agaricomycotina</taxon>
        <taxon>Agaricomycetes</taxon>
        <taxon>Polyporales</taxon>
        <taxon>Polyporaceae</taxon>
        <taxon>Trametes</taxon>
    </lineage>
</organism>
<dbReference type="AlphaFoldDB" id="A0A1M2V8V6"/>
<evidence type="ECO:0000313" key="2">
    <source>
        <dbReference type="Proteomes" id="UP000184267"/>
    </source>
</evidence>
<accession>A0A1M2V8V6</accession>
<dbReference type="EMBL" id="MNAD01001575">
    <property type="protein sequence ID" value="OJT03933.1"/>
    <property type="molecule type" value="Genomic_DNA"/>
</dbReference>
<keyword evidence="2" id="KW-1185">Reference proteome</keyword>
<comment type="caution">
    <text evidence="1">The sequence shown here is derived from an EMBL/GenBank/DDBJ whole genome shotgun (WGS) entry which is preliminary data.</text>
</comment>
<proteinExistence type="predicted"/>
<evidence type="ECO:0000313" key="1">
    <source>
        <dbReference type="EMBL" id="OJT03933.1"/>
    </source>
</evidence>
<gene>
    <name evidence="1" type="ORF">TRAPUB_5386</name>
</gene>
<reference evidence="1 2" key="1">
    <citation type="submission" date="2016-10" db="EMBL/GenBank/DDBJ databases">
        <title>Genome sequence of the basidiomycete white-rot fungus Trametes pubescens.</title>
        <authorList>
            <person name="Makela M.R."/>
            <person name="Granchi Z."/>
            <person name="Peng M."/>
            <person name="De Vries R.P."/>
            <person name="Grigoriev I."/>
            <person name="Riley R."/>
            <person name="Hilden K."/>
        </authorList>
    </citation>
    <scope>NUCLEOTIDE SEQUENCE [LARGE SCALE GENOMIC DNA]</scope>
    <source>
        <strain evidence="1 2">FBCC735</strain>
    </source>
</reference>
<name>A0A1M2V8V6_TRAPU</name>
<sequence>MVMVRKETRNELLVPHEWLSIRLLLSSPHNCTAISAVHPALLGQFYASLMPFTIQITPFPATRVSDPPTRPGAARGESLANLALWLSISRLCHVAAAIFRHQAYDSWNPNYAI</sequence>